<reference evidence="2 3" key="1">
    <citation type="submission" date="2019-02" db="EMBL/GenBank/DDBJ databases">
        <title>Deep-cultivation of Planctomycetes and their phenomic and genomic characterization uncovers novel biology.</title>
        <authorList>
            <person name="Wiegand S."/>
            <person name="Jogler M."/>
            <person name="Boedeker C."/>
            <person name="Pinto D."/>
            <person name="Vollmers J."/>
            <person name="Rivas-Marin E."/>
            <person name="Kohn T."/>
            <person name="Peeters S.H."/>
            <person name="Heuer A."/>
            <person name="Rast P."/>
            <person name="Oberbeckmann S."/>
            <person name="Bunk B."/>
            <person name="Jeske O."/>
            <person name="Meyerdierks A."/>
            <person name="Storesund J.E."/>
            <person name="Kallscheuer N."/>
            <person name="Luecker S."/>
            <person name="Lage O.M."/>
            <person name="Pohl T."/>
            <person name="Merkel B.J."/>
            <person name="Hornburger P."/>
            <person name="Mueller R.-W."/>
            <person name="Bruemmer F."/>
            <person name="Labrenz M."/>
            <person name="Spormann A.M."/>
            <person name="Op den Camp H."/>
            <person name="Overmann J."/>
            <person name="Amann R."/>
            <person name="Jetten M.S.M."/>
            <person name="Mascher T."/>
            <person name="Medema M.H."/>
            <person name="Devos D.P."/>
            <person name="Kaster A.-K."/>
            <person name="Ovreas L."/>
            <person name="Rohde M."/>
            <person name="Galperin M.Y."/>
            <person name="Jogler C."/>
        </authorList>
    </citation>
    <scope>NUCLEOTIDE SEQUENCE [LARGE SCALE GENOMIC DNA]</scope>
    <source>
        <strain evidence="2 3">ElP</strain>
    </source>
</reference>
<protein>
    <recommendedName>
        <fullName evidence="1">Phospholipase D-like domain-containing protein</fullName>
    </recommendedName>
</protein>
<dbReference type="Proteomes" id="UP000317835">
    <property type="component" value="Chromosome"/>
</dbReference>
<feature type="domain" description="Phospholipase D-like" evidence="1">
    <location>
        <begin position="115"/>
        <end position="254"/>
    </location>
</feature>
<dbReference type="SUPFAM" id="SSF56024">
    <property type="entry name" value="Phospholipase D/nuclease"/>
    <property type="match status" value="1"/>
</dbReference>
<accession>A0A518H4C4</accession>
<dbReference type="EMBL" id="CP036426">
    <property type="protein sequence ID" value="QDV35689.1"/>
    <property type="molecule type" value="Genomic_DNA"/>
</dbReference>
<dbReference type="OrthoDB" id="9762009at2"/>
<keyword evidence="3" id="KW-1185">Reference proteome</keyword>
<proteinExistence type="predicted"/>
<dbReference type="KEGG" id="tpla:ElP_35940"/>
<dbReference type="Pfam" id="PF13091">
    <property type="entry name" value="PLDc_2"/>
    <property type="match status" value="1"/>
</dbReference>
<evidence type="ECO:0000313" key="2">
    <source>
        <dbReference type="EMBL" id="QDV35689.1"/>
    </source>
</evidence>
<organism evidence="2 3">
    <name type="scientific">Tautonia plasticadhaerens</name>
    <dbReference type="NCBI Taxonomy" id="2527974"/>
    <lineage>
        <taxon>Bacteria</taxon>
        <taxon>Pseudomonadati</taxon>
        <taxon>Planctomycetota</taxon>
        <taxon>Planctomycetia</taxon>
        <taxon>Isosphaerales</taxon>
        <taxon>Isosphaeraceae</taxon>
        <taxon>Tautonia</taxon>
    </lineage>
</organism>
<dbReference type="NCBIfam" id="NF038319">
    <property type="entry name" value="DISARM_DrmC_I"/>
    <property type="match status" value="1"/>
</dbReference>
<evidence type="ECO:0000313" key="3">
    <source>
        <dbReference type="Proteomes" id="UP000317835"/>
    </source>
</evidence>
<dbReference type="PANTHER" id="PTHR21248:SF22">
    <property type="entry name" value="PHOSPHOLIPASE D"/>
    <property type="match status" value="1"/>
</dbReference>
<evidence type="ECO:0000259" key="1">
    <source>
        <dbReference type="Pfam" id="PF13091"/>
    </source>
</evidence>
<dbReference type="Gene3D" id="3.30.870.10">
    <property type="entry name" value="Endonuclease Chain A"/>
    <property type="match status" value="1"/>
</dbReference>
<dbReference type="InterPro" id="IPR025202">
    <property type="entry name" value="PLD-like_dom"/>
</dbReference>
<gene>
    <name evidence="2" type="ORF">ElP_35940</name>
</gene>
<dbReference type="PANTHER" id="PTHR21248">
    <property type="entry name" value="CARDIOLIPIN SYNTHASE"/>
    <property type="match status" value="1"/>
</dbReference>
<name>A0A518H4C4_9BACT</name>
<dbReference type="GO" id="GO:0006793">
    <property type="term" value="P:phosphorus metabolic process"/>
    <property type="evidence" value="ECO:0007669"/>
    <property type="project" value="UniProtKB-ARBA"/>
</dbReference>
<dbReference type="AlphaFoldDB" id="A0A518H4C4"/>
<sequence length="263" mass="28338">MDPTRPILDAVAGLALGLPVEVVERVAGVISACDPGEIRRRVADAVPHAHHRGLALRFVDGWLAGSPGVSPAEVAIALRTAAHLGRQRGREPSVEMAWTGPHVEAVPYRHTEQAILQVLDSARTRLLLVSYAVYAIGNVRDAVVRAARRRVEIGVVVETPDRIEGHGTYDTLGALGAEVAGCSMVYCWPIERRLRDDIGRPGSLHVKCAVADGRWLFLSSANLTEYAFTINMELGLLVTGGNLPGQVEAHFDRLIESGILVKA</sequence>
<dbReference type="RefSeq" id="WP_145271423.1">
    <property type="nucleotide sequence ID" value="NZ_CP036426.1"/>
</dbReference>
<dbReference type="InterPro" id="IPR047955">
    <property type="entry name" value="DrmC-like"/>
</dbReference>